<gene>
    <name evidence="2" type="ORF">NCTC11388_00525</name>
</gene>
<protein>
    <submittedName>
        <fullName evidence="2">Uncharacterized protein</fullName>
    </submittedName>
</protein>
<feature type="transmembrane region" description="Helical" evidence="1">
    <location>
        <begin position="63"/>
        <end position="86"/>
    </location>
</feature>
<evidence type="ECO:0000256" key="1">
    <source>
        <dbReference type="SAM" id="Phobius"/>
    </source>
</evidence>
<accession>A0A380BCI0</accession>
<evidence type="ECO:0000313" key="2">
    <source>
        <dbReference type="EMBL" id="SUI98116.1"/>
    </source>
</evidence>
<feature type="transmembrane region" description="Helical" evidence="1">
    <location>
        <begin position="32"/>
        <end position="51"/>
    </location>
</feature>
<keyword evidence="1" id="KW-1133">Transmembrane helix</keyword>
<sequence>MKNKALPFYKTTFVILLLVQAFLIFSDNEICFRTGLGILLSYLLIPIWSLVLKRGRKNMQILFKIYIIICGLFFIMSGAYLLATHIMITDYFMLSLTVKGLLMGIGVVIIFKYQELTEMYEAYLGRGIKSIQL</sequence>
<evidence type="ECO:0000313" key="3">
    <source>
        <dbReference type="Proteomes" id="UP000254893"/>
    </source>
</evidence>
<dbReference type="EMBL" id="UGYW01000001">
    <property type="protein sequence ID" value="SUI98116.1"/>
    <property type="molecule type" value="Genomic_DNA"/>
</dbReference>
<keyword evidence="1" id="KW-0812">Transmembrane</keyword>
<feature type="transmembrane region" description="Helical" evidence="1">
    <location>
        <begin position="92"/>
        <end position="111"/>
    </location>
</feature>
<keyword evidence="1" id="KW-0472">Membrane</keyword>
<dbReference type="RefSeq" id="WP_115168969.1">
    <property type="nucleotide sequence ID" value="NZ_UGYW01000001.1"/>
</dbReference>
<dbReference type="Proteomes" id="UP000254893">
    <property type="component" value="Unassembled WGS sequence"/>
</dbReference>
<organism evidence="2 3">
    <name type="scientific">Sphingobacterium spiritivorum</name>
    <name type="common">Flavobacterium spiritivorum</name>
    <dbReference type="NCBI Taxonomy" id="258"/>
    <lineage>
        <taxon>Bacteria</taxon>
        <taxon>Pseudomonadati</taxon>
        <taxon>Bacteroidota</taxon>
        <taxon>Sphingobacteriia</taxon>
        <taxon>Sphingobacteriales</taxon>
        <taxon>Sphingobacteriaceae</taxon>
        <taxon>Sphingobacterium</taxon>
    </lineage>
</organism>
<name>A0A380BCI0_SPHSI</name>
<proteinExistence type="predicted"/>
<dbReference type="AlphaFoldDB" id="A0A380BCI0"/>
<reference evidence="2 3" key="1">
    <citation type="submission" date="2018-06" db="EMBL/GenBank/DDBJ databases">
        <authorList>
            <consortium name="Pathogen Informatics"/>
            <person name="Doyle S."/>
        </authorList>
    </citation>
    <scope>NUCLEOTIDE SEQUENCE [LARGE SCALE GENOMIC DNA]</scope>
    <source>
        <strain evidence="2 3">NCTC11388</strain>
    </source>
</reference>
<feature type="transmembrane region" description="Helical" evidence="1">
    <location>
        <begin position="7"/>
        <end position="26"/>
    </location>
</feature>